<evidence type="ECO:0000256" key="8">
    <source>
        <dbReference type="ARBA" id="ARBA00023242"/>
    </source>
</evidence>
<dbReference type="Pfam" id="PF00856">
    <property type="entry name" value="SET"/>
    <property type="match status" value="1"/>
</dbReference>
<feature type="region of interest" description="Disordered" evidence="13">
    <location>
        <begin position="1055"/>
        <end position="1204"/>
    </location>
</feature>
<keyword evidence="8" id="KW-0539">Nucleus</keyword>
<dbReference type="PROSITE" id="PS50868">
    <property type="entry name" value="POST_SET"/>
    <property type="match status" value="1"/>
</dbReference>
<dbReference type="PANTHER" id="PTHR45814:SF2">
    <property type="entry name" value="HISTONE-LYSINE N-METHYLTRANSFERASE SETD1"/>
    <property type="match status" value="1"/>
</dbReference>
<dbReference type="GO" id="GO:0048188">
    <property type="term" value="C:Set1C/COMPASS complex"/>
    <property type="evidence" value="ECO:0007669"/>
    <property type="project" value="TreeGrafter"/>
</dbReference>
<feature type="domain" description="Post-SET" evidence="15">
    <location>
        <begin position="1605"/>
        <end position="1620"/>
    </location>
</feature>
<dbReference type="SUPFAM" id="SSF82199">
    <property type="entry name" value="SET domain"/>
    <property type="match status" value="1"/>
</dbReference>
<feature type="domain" description="SET" evidence="14">
    <location>
        <begin position="1479"/>
        <end position="1596"/>
    </location>
</feature>
<protein>
    <recommendedName>
        <fullName evidence="3">Histone-lysine N-methyltransferase, H3 lysine-4 specific</fullName>
        <ecNumber evidence="2">2.1.1.354</ecNumber>
    </recommendedName>
    <alternativeName>
        <fullName evidence="9">SET domain-containing protein 1</fullName>
    </alternativeName>
</protein>
<comment type="caution">
    <text evidence="16">The sequence shown here is derived from an EMBL/GenBank/DDBJ whole genome shotgun (WGS) entry which is preliminary data.</text>
</comment>
<feature type="compositionally biased region" description="Basic residues" evidence="13">
    <location>
        <begin position="1273"/>
        <end position="1283"/>
    </location>
</feature>
<evidence type="ECO:0000256" key="11">
    <source>
        <dbReference type="ARBA" id="ARBA00047583"/>
    </source>
</evidence>
<gene>
    <name evidence="16" type="primary">SET1</name>
    <name evidence="16" type="ORF">OC846_003912</name>
</gene>
<evidence type="ECO:0000256" key="7">
    <source>
        <dbReference type="ARBA" id="ARBA00022853"/>
    </source>
</evidence>
<dbReference type="SMART" id="SM00317">
    <property type="entry name" value="SET"/>
    <property type="match status" value="1"/>
</dbReference>
<evidence type="ECO:0000256" key="2">
    <source>
        <dbReference type="ARBA" id="ARBA00012182"/>
    </source>
</evidence>
<evidence type="ECO:0000256" key="13">
    <source>
        <dbReference type="SAM" id="MobiDB-lite"/>
    </source>
</evidence>
<evidence type="ECO:0000256" key="9">
    <source>
        <dbReference type="ARBA" id="ARBA00030093"/>
    </source>
</evidence>
<dbReference type="Gene3D" id="2.170.270.10">
    <property type="entry name" value="SET domain"/>
    <property type="match status" value="1"/>
</dbReference>
<evidence type="ECO:0000313" key="16">
    <source>
        <dbReference type="EMBL" id="KAK0549841.1"/>
    </source>
</evidence>
<dbReference type="InterPro" id="IPR046341">
    <property type="entry name" value="SET_dom_sf"/>
</dbReference>
<dbReference type="InterPro" id="IPR024657">
    <property type="entry name" value="COMPASS_Set1_N-SET"/>
</dbReference>
<feature type="compositionally biased region" description="Basic and acidic residues" evidence="13">
    <location>
        <begin position="406"/>
        <end position="420"/>
    </location>
</feature>
<comment type="subcellular location">
    <subcellularLocation>
        <location evidence="1">Nucleus</location>
    </subcellularLocation>
</comment>
<dbReference type="SMART" id="SM01291">
    <property type="entry name" value="N-SET"/>
    <property type="match status" value="1"/>
</dbReference>
<keyword evidence="6" id="KW-0949">S-adenosyl-L-methionine</keyword>
<evidence type="ECO:0000256" key="6">
    <source>
        <dbReference type="ARBA" id="ARBA00022691"/>
    </source>
</evidence>
<comment type="catalytic activity">
    <reaction evidence="11">
        <text>N(6)-methyl-L-lysyl(4)-[histone H3] + S-adenosyl-L-methionine = N(6),N(6)-dimethyl-L-lysyl(4)-[histone H3] + S-adenosyl-L-homocysteine + H(+)</text>
        <dbReference type="Rhea" id="RHEA:60268"/>
        <dbReference type="Rhea" id="RHEA-COMP:15540"/>
        <dbReference type="Rhea" id="RHEA-COMP:15543"/>
        <dbReference type="ChEBI" id="CHEBI:15378"/>
        <dbReference type="ChEBI" id="CHEBI:57856"/>
        <dbReference type="ChEBI" id="CHEBI:59789"/>
        <dbReference type="ChEBI" id="CHEBI:61929"/>
        <dbReference type="ChEBI" id="CHEBI:61976"/>
    </reaction>
</comment>
<sequence>MGDAAGGGASAGGVATVKLAGNPMTITSNIKDEIRSVVDTITEERRKNDEWEAAFDRHLKHNKSKRVVTSRRSASSTASTSAATILGHIEDASAATTGLRRKSSHGRLSETSASGSKLNAPTEPSLLTRLGGLKVLPRKKTSPEHSTSLSERTEGSSKDHELLSTSLPNSASLPPRPSLATTLHAEHNTNTVAREKDSWVKGEELESPASHRGRERSNSRSASAHHPHSSHRHHDYEDEEDYDHHRRSSSSSYLNRDHSYHPYRRETRSREDDYSGSSTAAKAAHRKGRDVWEAPSHRRPSSSSRTDTYIPTSSPLVAHPDTFVPSPSTSASHSKDYKTQAAPSMEDDRESLVSSSHQHRTPRTSQRAPPPVVAYGGPLPSPPHTSSTTSQNTGSAPPVEGASGSDVRDGGIKSESREEQLPPSPPPPPFPLPHELPFDPSDRNYIAWPPPSVAAALGLVSKDGKSKEAVVRFAPRPDADGSVEIAPVKDPRLKLIADGKYGLRGRKKVVSHFKTFQWERDANSVGVLPPTAVAVSGWDLDTSFATVLKYFQSYGRIEETVTDLDKDLGTRMPFAWIGFAHEYDGRGQIRSDINVIPGRTPQDATKIVAKVIKDLNGLKLPPSRVGQSGGGVLVVQADRDKKKYWAAYNAELHRRRLERAGHAMPAPVAHSAAASSALSPIAARHGPPSGLAASSKGGGWARVNGYGPPPTGAATQHHQDGGNAMSSPLSTRGDFGTAAAVGQPSTSSLAASAQLAADGTPWGASMPPTGPSEWRARANGTAAPVSRPSMGNAVPVGAPTGPSSQQPRWSSGHTLPAKPKMMGREDGFTAGAGAGAGTGPEQRAGRFGGAPTPTGPGAGFVTDTLSTETIMSRLALLGRPYFRFAKPYRKLRFSDIKASFHGNANIDLLEQDDRYFYCCLKSESLTMHHHRTPVRHIRNGDRIKLELCPAPDPHLYPATAQSFAGGVAPVHEKAEFDRMADALISSAKEHADSGLHSDQQQSPEVKRSAPVVVDAMAVLAKNSASLNSASRAAVPLPSIRRREYIPAEELDEDDLPPAKIRKVSHHRGAANGRDAAPLRGASSESQRGKGSSPLPPTQGTPTESTRMDDSDDEGVGIKDDETQTTAELEDDEERKAIFDMRPNGAGSRGTKRRLKIFSSDEEDGAESEQEKDDDDDDDDSSVSHAVLAYKSPVKKARLSAEKRESDDLLASMLLDTVTNSVPVHDVALGDLLQTVNNGPAANGAARKPPKAAAKADKKAKLAGAAVVPAPAAKKGKGGKKGKAKPTAIVTIPPSDPEPQLAIIVTEPETPSTESIPPTPVDAVGLIPSKAAKKSDPRTKKGRRERARSPSPDPFALNFAENAEDLYFLRLACERIRDGLGVSDEDLYDMEEETGLPSHSSGSARTEGYYKIPASQKAAHLPDRNKAIVEETTASSRTIGTARGNRAESRRVLLNIELHKKESASDTDILKFNQLSARKKHLKFAKSPIHDWGLYAMEQIPAGDMVIEYVGEVIRQQVADEREKRYERQGQFSTYLFRVDDELVVDATMKGNIARLMNHCCTPNCTAKILTVNGEKRIALFAKSTILKGQELTYDYKFQSSGEDADQISCLCGSANCRKFL</sequence>
<dbReference type="GO" id="GO:0032259">
    <property type="term" value="P:methylation"/>
    <property type="evidence" value="ECO:0007669"/>
    <property type="project" value="UniProtKB-KW"/>
</dbReference>
<feature type="compositionally biased region" description="Low complexity" evidence="13">
    <location>
        <begin position="384"/>
        <end position="393"/>
    </location>
</feature>
<dbReference type="PROSITE" id="PS50280">
    <property type="entry name" value="SET"/>
    <property type="match status" value="1"/>
</dbReference>
<comment type="catalytic activity">
    <reaction evidence="12">
        <text>N(6),N(6)-dimethyl-L-lysyl(4)-[histone H3] + S-adenosyl-L-methionine = N(6),N(6),N(6)-trimethyl-L-lysyl(4)-[histone H3] + S-adenosyl-L-homocysteine + H(+)</text>
        <dbReference type="Rhea" id="RHEA:60272"/>
        <dbReference type="Rhea" id="RHEA-COMP:15537"/>
        <dbReference type="Rhea" id="RHEA-COMP:15540"/>
        <dbReference type="ChEBI" id="CHEBI:15378"/>
        <dbReference type="ChEBI" id="CHEBI:57856"/>
        <dbReference type="ChEBI" id="CHEBI:59789"/>
        <dbReference type="ChEBI" id="CHEBI:61961"/>
        <dbReference type="ChEBI" id="CHEBI:61976"/>
    </reaction>
</comment>
<keyword evidence="5 16" id="KW-0808">Transferase</keyword>
<evidence type="ECO:0000256" key="10">
    <source>
        <dbReference type="ARBA" id="ARBA00047571"/>
    </source>
</evidence>
<dbReference type="InterPro" id="IPR044570">
    <property type="entry name" value="Set1-like"/>
</dbReference>
<feature type="compositionally biased region" description="Low complexity" evidence="13">
    <location>
        <begin position="1302"/>
        <end position="1315"/>
    </location>
</feature>
<keyword evidence="4 16" id="KW-0489">Methyltransferase</keyword>
<feature type="compositionally biased region" description="Basic and acidic residues" evidence="13">
    <location>
        <begin position="151"/>
        <end position="162"/>
    </location>
</feature>
<dbReference type="Pfam" id="PF11764">
    <property type="entry name" value="N-SET"/>
    <property type="match status" value="1"/>
</dbReference>
<accession>A0AAN6JTE3</accession>
<evidence type="ECO:0000313" key="17">
    <source>
        <dbReference type="Proteomes" id="UP001176517"/>
    </source>
</evidence>
<feature type="region of interest" description="Disordered" evidence="13">
    <location>
        <begin position="988"/>
        <end position="1008"/>
    </location>
</feature>
<proteinExistence type="predicted"/>
<feature type="compositionally biased region" description="Polar residues" evidence="13">
    <location>
        <begin position="163"/>
        <end position="172"/>
    </location>
</feature>
<reference evidence="16" key="1">
    <citation type="journal article" date="2023" name="PhytoFront">
        <title>Draft Genome Resources of Seven Strains of Tilletia horrida, Causal Agent of Kernel Smut of Rice.</title>
        <authorList>
            <person name="Khanal S."/>
            <person name="Antony Babu S."/>
            <person name="Zhou X.G."/>
        </authorList>
    </citation>
    <scope>NUCLEOTIDE SEQUENCE</scope>
    <source>
        <strain evidence="16">TX6</strain>
    </source>
</reference>
<comment type="catalytic activity">
    <reaction evidence="10">
        <text>L-lysyl(4)-[histone H3] + 3 S-adenosyl-L-methionine = N(6),N(6),N(6)-trimethyl-L-lysyl(4)-[histone H3] + 3 S-adenosyl-L-homocysteine + 3 H(+)</text>
        <dbReference type="Rhea" id="RHEA:60260"/>
        <dbReference type="Rhea" id="RHEA-COMP:15537"/>
        <dbReference type="Rhea" id="RHEA-COMP:15547"/>
        <dbReference type="ChEBI" id="CHEBI:15378"/>
        <dbReference type="ChEBI" id="CHEBI:29969"/>
        <dbReference type="ChEBI" id="CHEBI:57856"/>
        <dbReference type="ChEBI" id="CHEBI:59789"/>
        <dbReference type="ChEBI" id="CHEBI:61961"/>
        <dbReference type="EC" id="2.1.1.354"/>
    </reaction>
</comment>
<evidence type="ECO:0000256" key="12">
    <source>
        <dbReference type="ARBA" id="ARBA00049129"/>
    </source>
</evidence>
<evidence type="ECO:0000256" key="5">
    <source>
        <dbReference type="ARBA" id="ARBA00022679"/>
    </source>
</evidence>
<dbReference type="GO" id="GO:0140999">
    <property type="term" value="F:histone H3K4 trimethyltransferase activity"/>
    <property type="evidence" value="ECO:0007669"/>
    <property type="project" value="UniProtKB-EC"/>
</dbReference>
<feature type="compositionally biased region" description="Basic and acidic residues" evidence="13">
    <location>
        <begin position="255"/>
        <end position="273"/>
    </location>
</feature>
<feature type="compositionally biased region" description="Basic residues" evidence="13">
    <location>
        <begin position="223"/>
        <end position="233"/>
    </location>
</feature>
<feature type="compositionally biased region" description="Acidic residues" evidence="13">
    <location>
        <begin position="1159"/>
        <end position="1180"/>
    </location>
</feature>
<keyword evidence="7" id="KW-0156">Chromatin regulator</keyword>
<dbReference type="InterPro" id="IPR001214">
    <property type="entry name" value="SET_dom"/>
</dbReference>
<evidence type="ECO:0000259" key="15">
    <source>
        <dbReference type="PROSITE" id="PS50868"/>
    </source>
</evidence>
<feature type="compositionally biased region" description="Polar residues" evidence="13">
    <location>
        <begin position="801"/>
        <end position="813"/>
    </location>
</feature>
<feature type="compositionally biased region" description="Polar residues" evidence="13">
    <location>
        <begin position="109"/>
        <end position="119"/>
    </location>
</feature>
<dbReference type="PANTHER" id="PTHR45814">
    <property type="entry name" value="HISTONE-LYSINE N-METHYLTRANSFERASE SETD1"/>
    <property type="match status" value="1"/>
</dbReference>
<organism evidence="16 17">
    <name type="scientific">Tilletia horrida</name>
    <dbReference type="NCBI Taxonomy" id="155126"/>
    <lineage>
        <taxon>Eukaryota</taxon>
        <taxon>Fungi</taxon>
        <taxon>Dikarya</taxon>
        <taxon>Basidiomycota</taxon>
        <taxon>Ustilaginomycotina</taxon>
        <taxon>Exobasidiomycetes</taxon>
        <taxon>Tilletiales</taxon>
        <taxon>Tilletiaceae</taxon>
        <taxon>Tilletia</taxon>
    </lineage>
</organism>
<dbReference type="Proteomes" id="UP001176517">
    <property type="component" value="Unassembled WGS sequence"/>
</dbReference>
<feature type="compositionally biased region" description="Basic and acidic residues" evidence="13">
    <location>
        <begin position="193"/>
        <end position="204"/>
    </location>
</feature>
<dbReference type="InterPro" id="IPR003616">
    <property type="entry name" value="Post-SET_dom"/>
</dbReference>
<feature type="compositionally biased region" description="Polar residues" evidence="13">
    <location>
        <begin position="306"/>
        <end position="315"/>
    </location>
</feature>
<dbReference type="EC" id="2.1.1.354" evidence="2"/>
<name>A0AAN6JTE3_9BASI</name>
<feature type="region of interest" description="Disordered" evidence="13">
    <location>
        <begin position="1271"/>
        <end position="1355"/>
    </location>
</feature>
<evidence type="ECO:0000256" key="1">
    <source>
        <dbReference type="ARBA" id="ARBA00004123"/>
    </source>
</evidence>
<evidence type="ECO:0000256" key="4">
    <source>
        <dbReference type="ARBA" id="ARBA00022603"/>
    </source>
</evidence>
<evidence type="ECO:0000259" key="14">
    <source>
        <dbReference type="PROSITE" id="PS50280"/>
    </source>
</evidence>
<feature type="compositionally biased region" description="Low complexity" evidence="13">
    <location>
        <begin position="745"/>
        <end position="757"/>
    </location>
</feature>
<feature type="region of interest" description="Disordered" evidence="13">
    <location>
        <begin position="96"/>
        <end position="443"/>
    </location>
</feature>
<evidence type="ECO:0000256" key="3">
    <source>
        <dbReference type="ARBA" id="ARBA00015839"/>
    </source>
</evidence>
<dbReference type="EMBL" id="JAPDMZ010000104">
    <property type="protein sequence ID" value="KAK0549841.1"/>
    <property type="molecule type" value="Genomic_DNA"/>
</dbReference>
<feature type="compositionally biased region" description="Pro residues" evidence="13">
    <location>
        <begin position="422"/>
        <end position="434"/>
    </location>
</feature>
<feature type="region of interest" description="Disordered" evidence="13">
    <location>
        <begin position="704"/>
        <end position="856"/>
    </location>
</feature>
<keyword evidence="17" id="KW-1185">Reference proteome</keyword>
<feature type="compositionally biased region" description="Basic residues" evidence="13">
    <location>
        <begin position="1059"/>
        <end position="1068"/>
    </location>
</feature>